<evidence type="ECO:0000256" key="16">
    <source>
        <dbReference type="ARBA" id="ARBA00048414"/>
    </source>
</evidence>
<evidence type="ECO:0000256" key="8">
    <source>
        <dbReference type="ARBA" id="ARBA00022553"/>
    </source>
</evidence>
<keyword evidence="11" id="KW-0560">Oxidoreductase</keyword>
<comment type="similarity">
    <text evidence="4">Belongs to the ATP-dependent AMP-binding enzyme family.</text>
</comment>
<protein>
    <recommendedName>
        <fullName evidence="14">Alpha-aminoadipate reductase</fullName>
        <ecNumber evidence="6">1.2.1.31</ecNumber>
        <ecNumber evidence="5">1.2.1.95</ecNumber>
    </recommendedName>
    <alternativeName>
        <fullName evidence="13">L-aminoadipate-semialdehyde dehydrogenase</fullName>
    </alternativeName>
</protein>
<dbReference type="InterPro" id="IPR009081">
    <property type="entry name" value="PP-bd_ACP"/>
</dbReference>
<dbReference type="Gene3D" id="3.30.559.30">
    <property type="entry name" value="Nonribosomal peptide synthetase, condensation domain"/>
    <property type="match status" value="1"/>
</dbReference>
<dbReference type="NCBIfam" id="TIGR01733">
    <property type="entry name" value="AA-adenyl-dom"/>
    <property type="match status" value="1"/>
</dbReference>
<name>A0A0C2ZIB5_9AGAM</name>
<evidence type="ECO:0000256" key="6">
    <source>
        <dbReference type="ARBA" id="ARBA00013073"/>
    </source>
</evidence>
<dbReference type="InterPro" id="IPR010080">
    <property type="entry name" value="Thioester_reductase-like_dom"/>
</dbReference>
<evidence type="ECO:0000256" key="2">
    <source>
        <dbReference type="ARBA" id="ARBA00003499"/>
    </source>
</evidence>
<evidence type="ECO:0000256" key="12">
    <source>
        <dbReference type="ARBA" id="ARBA00023154"/>
    </source>
</evidence>
<dbReference type="InterPro" id="IPR013120">
    <property type="entry name" value="FAR_NAD-bd"/>
</dbReference>
<evidence type="ECO:0000256" key="10">
    <source>
        <dbReference type="ARBA" id="ARBA00022857"/>
    </source>
</evidence>
<dbReference type="CDD" id="cd05235">
    <property type="entry name" value="SDR_e1"/>
    <property type="match status" value="1"/>
</dbReference>
<dbReference type="GO" id="GO:0031177">
    <property type="term" value="F:phosphopantetheine binding"/>
    <property type="evidence" value="ECO:0007669"/>
    <property type="project" value="InterPro"/>
</dbReference>
<dbReference type="STRING" id="1036808.A0A0C2ZIB5"/>
<dbReference type="Gene3D" id="3.40.50.12780">
    <property type="entry name" value="N-terminal domain of ligase-like"/>
    <property type="match status" value="1"/>
</dbReference>
<dbReference type="NCBIfam" id="TIGR03443">
    <property type="entry name" value="alpha_am_amid"/>
    <property type="match status" value="1"/>
</dbReference>
<comment type="catalytic activity">
    <reaction evidence="16">
        <text>(S)-2-amino-6-oxohexanoate + NAD(+) + H2O = L-2-aminoadipate + NADH + 2 H(+)</text>
        <dbReference type="Rhea" id="RHEA:12308"/>
        <dbReference type="ChEBI" id="CHEBI:15377"/>
        <dbReference type="ChEBI" id="CHEBI:15378"/>
        <dbReference type="ChEBI" id="CHEBI:57540"/>
        <dbReference type="ChEBI" id="CHEBI:57945"/>
        <dbReference type="ChEBI" id="CHEBI:58321"/>
        <dbReference type="ChEBI" id="CHEBI:58672"/>
        <dbReference type="EC" id="1.2.1.31"/>
    </reaction>
</comment>
<dbReference type="GO" id="GO:0004043">
    <property type="term" value="F:L-aminoadipate-semialdehyde dehydrogenase [NAD(P)+] activity"/>
    <property type="evidence" value="ECO:0007669"/>
    <property type="project" value="UniProtKB-EC"/>
</dbReference>
<organism evidence="20 21">
    <name type="scientific">Scleroderma citrinum Foug A</name>
    <dbReference type="NCBI Taxonomy" id="1036808"/>
    <lineage>
        <taxon>Eukaryota</taxon>
        <taxon>Fungi</taxon>
        <taxon>Dikarya</taxon>
        <taxon>Basidiomycota</taxon>
        <taxon>Agaricomycotina</taxon>
        <taxon>Agaricomycetes</taxon>
        <taxon>Agaricomycetidae</taxon>
        <taxon>Boletales</taxon>
        <taxon>Sclerodermatineae</taxon>
        <taxon>Sclerodermataceae</taxon>
        <taxon>Scleroderma</taxon>
    </lineage>
</organism>
<dbReference type="Gene3D" id="3.40.50.720">
    <property type="entry name" value="NAD(P)-binding Rossmann-like Domain"/>
    <property type="match status" value="1"/>
</dbReference>
<dbReference type="InterPro" id="IPR014397">
    <property type="entry name" value="Lys2"/>
</dbReference>
<evidence type="ECO:0000256" key="17">
    <source>
        <dbReference type="ARBA" id="ARBA00049537"/>
    </source>
</evidence>
<dbReference type="HOGENOM" id="CLU_000022_19_0_1"/>
<dbReference type="SUPFAM" id="SSF52777">
    <property type="entry name" value="CoA-dependent acyltransferases"/>
    <property type="match status" value="1"/>
</dbReference>
<evidence type="ECO:0000313" key="21">
    <source>
        <dbReference type="Proteomes" id="UP000053989"/>
    </source>
</evidence>
<reference evidence="20 21" key="1">
    <citation type="submission" date="2014-04" db="EMBL/GenBank/DDBJ databases">
        <authorList>
            <consortium name="DOE Joint Genome Institute"/>
            <person name="Kuo A."/>
            <person name="Kohler A."/>
            <person name="Nagy L.G."/>
            <person name="Floudas D."/>
            <person name="Copeland A."/>
            <person name="Barry K.W."/>
            <person name="Cichocki N."/>
            <person name="Veneault-Fourrey C."/>
            <person name="LaButti K."/>
            <person name="Lindquist E.A."/>
            <person name="Lipzen A."/>
            <person name="Lundell T."/>
            <person name="Morin E."/>
            <person name="Murat C."/>
            <person name="Sun H."/>
            <person name="Tunlid A."/>
            <person name="Henrissat B."/>
            <person name="Grigoriev I.V."/>
            <person name="Hibbett D.S."/>
            <person name="Martin F."/>
            <person name="Nordberg H.P."/>
            <person name="Cantor M.N."/>
            <person name="Hua S.X."/>
        </authorList>
    </citation>
    <scope>NUCLEOTIDE SEQUENCE [LARGE SCALE GENOMIC DNA]</scope>
    <source>
        <strain evidence="20 21">Foug A</strain>
    </source>
</reference>
<dbReference type="NCBIfam" id="TIGR01746">
    <property type="entry name" value="Thioester-redct"/>
    <property type="match status" value="1"/>
</dbReference>
<dbReference type="PANTHER" id="PTHR44845">
    <property type="entry name" value="CARRIER DOMAIN-CONTAINING PROTEIN"/>
    <property type="match status" value="1"/>
</dbReference>
<evidence type="ECO:0000256" key="11">
    <source>
        <dbReference type="ARBA" id="ARBA00023002"/>
    </source>
</evidence>
<comment type="pathway">
    <text evidence="3">Amino-acid biosynthesis; L-lysine biosynthesis via AAA pathway; L-lysine from L-alpha-aminoadipate (fungal route): step 1/3.</text>
</comment>
<dbReference type="InterPro" id="IPR001242">
    <property type="entry name" value="Condensation_dom"/>
</dbReference>
<dbReference type="SUPFAM" id="SSF51735">
    <property type="entry name" value="NAD(P)-binding Rossmann-fold domains"/>
    <property type="match status" value="1"/>
</dbReference>
<dbReference type="EMBL" id="KN822209">
    <property type="protein sequence ID" value="KIM52507.1"/>
    <property type="molecule type" value="Genomic_DNA"/>
</dbReference>
<accession>A0A0C2ZIB5</accession>
<evidence type="ECO:0000256" key="1">
    <source>
        <dbReference type="ARBA" id="ARBA00001957"/>
    </source>
</evidence>
<dbReference type="InterPro" id="IPR010071">
    <property type="entry name" value="AA_adenyl_dom"/>
</dbReference>
<dbReference type="OrthoDB" id="329835at2759"/>
<sequence length="1429" mass="157714">MTVDSLSRVLARLQNLPSMSLPTDYPRAVGTNKLIEAAHIADLSEQTSLSLLKLAVHTEDNNIEAEELLNTPSAFHLLLAAFTALLHRYTGDTDVVVGSSSAHASAPLILRLAVDPTDTFWSIVRRVQQVEKEAEADVLPYETIIHALHKDQEDQVHPIFRVRFFDETDRPHGNFIRSTSLTSDLTVFVTRPPATTRSSLAPQISLRILYNSLLFSPIRISFVVDQLSILLRRVSAHPDAPIGSVPLLTPSQRERLPNPIADLHWCDWKGAITDIFSRNAQRWPERRCVIQSIPGATLDTPQDVRVYSYGDIRRASNILAHYLLQGGVQREEVVMIYAYRSVELVVAIMAVLKIGATFSVIDPAYPASRQTIYLQVAQPRGLVVLAGAGKIGPTVREFLSNELKIRVEVPALEFSHTRDILGGLGSDGDVLKSCHHLWDTNPDIVIGPDSVGTLSFTSGSTGIPKGVKGRHYSLTHFFPWMGERFDLSDQSKFTMLSGIAHDPIQRDIFTPLFFGAELYVPTAEDIGTPGRLAEWMDDSKVTVTHLTPAMGQLLSAQATRQIPSLRNAFFVGDVLTKRDCHRLQSLASNVRIINMYGTTETQRAVSYFEIPAVSADPTFLATQKDIMPAGEGMIDVQLLVVNRTDKSVPCAIGEVGEIYVRSGGLAEGYLDPAASAEKFVTNWFASSTPWRDTILRPENGFAGPESHHWKGIRDRMYRSGDLGRYLPDGRVECTGRADDQVKIRGFRIELGEIDTLMSQHPLVRENVTLVRRDKDEEKILVSYFVPVDGPTLNGFTSEISDDEELGGVRSIPKYRRLIKAVREHLKKKLPTYSIPSLFVPLNRMPLNPNGKIDKPALPFPDTAHAHVSVSDRTAAKDKRSRNASPTENALRTIWANILPNSPEAIPLDESFFDLGGHSILATRLIFEIRKQFIVEAPLGLVFAQPTISGLAIAIDVLREPDFGIAHQDSATPPETPGGNGLSLPKKLPTAAIEYGKDLDNLVSRLPPSYSPLPPDFNTRPLTVFLTGATGYLGAFVLRDLLQRQERVHKIICLVRGATVEVALDRLRTSCSDRGVWDETWVSSGRVEVVVGDLGQDQFGMDEGSWRRVAAEADVILHNGALVHWVYPYEKLRAANVISTLTAMELASMTKQKLLIFVSSTSAIDTEHYVRLSDASSNEQDGRRGIPEDDDLEGARTGLKTGYGQSKWVSEKLLLEAGRRGLRGHIVRPGYVVGDSETAVTNTDDFLWRLVKGCVQLGLVPDINNTVNMVPVNHVARCTSLAAVAPLADAAFTVLHVVAKPLPTFNDMLSSLAEYGFPTRQCEYLVWRRELEKHVMDVQDNALFPLLHFVLDDLPTSTKAPELDDSNTSALLDSYPSDTPSTVSDDLMGLYLAWLVGAGFLPSPSEEQRKKDLPRLASNSVQKAAGRSGI</sequence>
<evidence type="ECO:0000256" key="13">
    <source>
        <dbReference type="ARBA" id="ARBA00031335"/>
    </source>
</evidence>
<evidence type="ECO:0000256" key="14">
    <source>
        <dbReference type="ARBA" id="ARBA00032195"/>
    </source>
</evidence>
<dbReference type="SMART" id="SM00823">
    <property type="entry name" value="PKS_PP"/>
    <property type="match status" value="1"/>
</dbReference>
<evidence type="ECO:0000259" key="19">
    <source>
        <dbReference type="PROSITE" id="PS50075"/>
    </source>
</evidence>
<dbReference type="InParanoid" id="A0A0C2ZIB5"/>
<feature type="region of interest" description="Disordered" evidence="18">
    <location>
        <begin position="1173"/>
        <end position="1197"/>
    </location>
</feature>
<dbReference type="PROSITE" id="PS00455">
    <property type="entry name" value="AMP_BINDING"/>
    <property type="match status" value="1"/>
</dbReference>
<dbReference type="InterPro" id="IPR036291">
    <property type="entry name" value="NAD(P)-bd_dom_sf"/>
</dbReference>
<dbReference type="Pfam" id="PF00501">
    <property type="entry name" value="AMP-binding"/>
    <property type="match status" value="1"/>
</dbReference>
<evidence type="ECO:0000256" key="3">
    <source>
        <dbReference type="ARBA" id="ARBA00004827"/>
    </source>
</evidence>
<dbReference type="FunCoup" id="A0A0C2ZIB5">
    <property type="interactions" value="100"/>
</dbReference>
<dbReference type="GO" id="GO:0019878">
    <property type="term" value="P:lysine biosynthetic process via aminoadipic acid"/>
    <property type="evidence" value="ECO:0007669"/>
    <property type="project" value="UniProtKB-UniPathway"/>
</dbReference>
<dbReference type="Pfam" id="PF00668">
    <property type="entry name" value="Condensation"/>
    <property type="match status" value="1"/>
</dbReference>
<dbReference type="InterPro" id="IPR045851">
    <property type="entry name" value="AMP-bd_C_sf"/>
</dbReference>
<evidence type="ECO:0000313" key="20">
    <source>
        <dbReference type="EMBL" id="KIM52507.1"/>
    </source>
</evidence>
<comment type="cofactor">
    <cofactor evidence="1">
        <name>pantetheine 4'-phosphate</name>
        <dbReference type="ChEBI" id="CHEBI:47942"/>
    </cofactor>
</comment>
<dbReference type="SUPFAM" id="SSF56801">
    <property type="entry name" value="Acetyl-CoA synthetase-like"/>
    <property type="match status" value="1"/>
</dbReference>
<keyword evidence="7" id="KW-0596">Phosphopantetheine</keyword>
<dbReference type="Gene3D" id="1.10.1200.10">
    <property type="entry name" value="ACP-like"/>
    <property type="match status" value="1"/>
</dbReference>
<dbReference type="EC" id="1.2.1.95" evidence="5"/>
<dbReference type="InterPro" id="IPR020806">
    <property type="entry name" value="PKS_PP-bd"/>
</dbReference>
<dbReference type="PANTHER" id="PTHR44845:SF1">
    <property type="entry name" value="L-2-AMINOADIPATE REDUCTASE"/>
    <property type="match status" value="1"/>
</dbReference>
<dbReference type="Pfam" id="PF07993">
    <property type="entry name" value="NAD_binding_4"/>
    <property type="match status" value="1"/>
</dbReference>
<evidence type="ECO:0000256" key="4">
    <source>
        <dbReference type="ARBA" id="ARBA00006432"/>
    </source>
</evidence>
<dbReference type="InterPro" id="IPR006162">
    <property type="entry name" value="Ppantetheine_attach_site"/>
</dbReference>
<dbReference type="InterPro" id="IPR000873">
    <property type="entry name" value="AMP-dep_synth/lig_dom"/>
</dbReference>
<dbReference type="InterPro" id="IPR020845">
    <property type="entry name" value="AMP-binding_CS"/>
</dbReference>
<keyword evidence="10" id="KW-0521">NADP</keyword>
<comment type="catalytic activity">
    <reaction evidence="17">
        <text>(S)-2-amino-6-oxohexanoate + NADP(+) + H2O = L-2-aminoadipate + NADPH + 2 H(+)</text>
        <dbReference type="Rhea" id="RHEA:12304"/>
        <dbReference type="ChEBI" id="CHEBI:15377"/>
        <dbReference type="ChEBI" id="CHEBI:15378"/>
        <dbReference type="ChEBI" id="CHEBI:57783"/>
        <dbReference type="ChEBI" id="CHEBI:58321"/>
        <dbReference type="ChEBI" id="CHEBI:58349"/>
        <dbReference type="ChEBI" id="CHEBI:58672"/>
        <dbReference type="EC" id="1.2.1.31"/>
    </reaction>
</comment>
<keyword evidence="8" id="KW-0597">Phosphoprotein</keyword>
<evidence type="ECO:0000256" key="15">
    <source>
        <dbReference type="ARBA" id="ARBA00048260"/>
    </source>
</evidence>
<feature type="region of interest" description="Disordered" evidence="18">
    <location>
        <begin position="1405"/>
        <end position="1429"/>
    </location>
</feature>
<evidence type="ECO:0000256" key="9">
    <source>
        <dbReference type="ARBA" id="ARBA00022605"/>
    </source>
</evidence>
<keyword evidence="21" id="KW-1185">Reference proteome</keyword>
<dbReference type="PIRSF" id="PIRSF001617">
    <property type="entry name" value="Alpha-AR"/>
    <property type="match status" value="1"/>
</dbReference>
<dbReference type="PROSITE" id="PS50075">
    <property type="entry name" value="CARRIER"/>
    <property type="match status" value="1"/>
</dbReference>
<comment type="function">
    <text evidence="2">Catalyzes the activation of alpha-aminoadipate by ATP-dependent adenylation and the reduction of activated alpha-aminoadipate by NADPH. The activated alpha-aminoadipate is bound to the phosphopantheinyl group of the enzyme itself before it is reduced to (S)-2-amino-6-oxohexanoate.</text>
</comment>
<dbReference type="UniPathway" id="UPA00033">
    <property type="reaction ID" value="UER00032"/>
</dbReference>
<dbReference type="EC" id="1.2.1.31" evidence="6"/>
<keyword evidence="9" id="KW-0028">Amino-acid biosynthesis</keyword>
<dbReference type="InterPro" id="IPR042099">
    <property type="entry name" value="ANL_N_sf"/>
</dbReference>
<evidence type="ECO:0000256" key="5">
    <source>
        <dbReference type="ARBA" id="ARBA00012913"/>
    </source>
</evidence>
<gene>
    <name evidence="20" type="ORF">SCLCIDRAFT_1223710</name>
</gene>
<evidence type="ECO:0000256" key="18">
    <source>
        <dbReference type="SAM" id="MobiDB-lite"/>
    </source>
</evidence>
<proteinExistence type="inferred from homology"/>
<feature type="domain" description="Carrier" evidence="19">
    <location>
        <begin position="881"/>
        <end position="958"/>
    </location>
</feature>
<evidence type="ECO:0000256" key="7">
    <source>
        <dbReference type="ARBA" id="ARBA00022450"/>
    </source>
</evidence>
<keyword evidence="12" id="KW-0457">Lysine biosynthesis</keyword>
<dbReference type="Gene3D" id="3.30.300.30">
    <property type="match status" value="1"/>
</dbReference>
<dbReference type="SUPFAM" id="SSF47336">
    <property type="entry name" value="ACP-like"/>
    <property type="match status" value="1"/>
</dbReference>
<dbReference type="Proteomes" id="UP000053989">
    <property type="component" value="Unassembled WGS sequence"/>
</dbReference>
<comment type="catalytic activity">
    <reaction evidence="15">
        <text>(S)-2-amino-6-oxohexanoate + AMP + diphosphate + NADP(+) = L-2-aminoadipate + ATP + NADPH + H(+)</text>
        <dbReference type="Rhea" id="RHEA:46936"/>
        <dbReference type="ChEBI" id="CHEBI:15378"/>
        <dbReference type="ChEBI" id="CHEBI:30616"/>
        <dbReference type="ChEBI" id="CHEBI:33019"/>
        <dbReference type="ChEBI" id="CHEBI:57783"/>
        <dbReference type="ChEBI" id="CHEBI:58321"/>
        <dbReference type="ChEBI" id="CHEBI:58349"/>
        <dbReference type="ChEBI" id="CHEBI:58672"/>
        <dbReference type="ChEBI" id="CHEBI:456215"/>
        <dbReference type="EC" id="1.2.1.95"/>
    </reaction>
</comment>
<reference evidence="21" key="2">
    <citation type="submission" date="2015-01" db="EMBL/GenBank/DDBJ databases">
        <title>Evolutionary Origins and Diversification of the Mycorrhizal Mutualists.</title>
        <authorList>
            <consortium name="DOE Joint Genome Institute"/>
            <consortium name="Mycorrhizal Genomics Consortium"/>
            <person name="Kohler A."/>
            <person name="Kuo A."/>
            <person name="Nagy L.G."/>
            <person name="Floudas D."/>
            <person name="Copeland A."/>
            <person name="Barry K.W."/>
            <person name="Cichocki N."/>
            <person name="Veneault-Fourrey C."/>
            <person name="LaButti K."/>
            <person name="Lindquist E.A."/>
            <person name="Lipzen A."/>
            <person name="Lundell T."/>
            <person name="Morin E."/>
            <person name="Murat C."/>
            <person name="Riley R."/>
            <person name="Ohm R."/>
            <person name="Sun H."/>
            <person name="Tunlid A."/>
            <person name="Henrissat B."/>
            <person name="Grigoriev I.V."/>
            <person name="Hibbett D.S."/>
            <person name="Martin F."/>
        </authorList>
    </citation>
    <scope>NUCLEOTIDE SEQUENCE [LARGE SCALE GENOMIC DNA]</scope>
    <source>
        <strain evidence="21">Foug A</strain>
    </source>
</reference>
<dbReference type="Pfam" id="PF00550">
    <property type="entry name" value="PP-binding"/>
    <property type="match status" value="1"/>
</dbReference>
<dbReference type="PROSITE" id="PS00012">
    <property type="entry name" value="PHOSPHOPANTETHEINE"/>
    <property type="match status" value="1"/>
</dbReference>
<dbReference type="InterPro" id="IPR036736">
    <property type="entry name" value="ACP-like_sf"/>
</dbReference>